<dbReference type="AlphaFoldDB" id="A0A5C4R3T3"/>
<protein>
    <submittedName>
        <fullName evidence="2">Uncharacterized protein</fullName>
    </submittedName>
</protein>
<reference evidence="2 3" key="1">
    <citation type="submission" date="2019-06" db="EMBL/GenBank/DDBJ databases">
        <authorList>
            <person name="Li J."/>
        </authorList>
    </citation>
    <scope>NUCLEOTIDE SEQUENCE [LARGE SCALE GENOMIC DNA]</scope>
    <source>
        <strain evidence="2 3">CGMCC 1.8012</strain>
    </source>
</reference>
<dbReference type="EMBL" id="VDDC01000029">
    <property type="protein sequence ID" value="TNH38421.1"/>
    <property type="molecule type" value="Genomic_DNA"/>
</dbReference>
<evidence type="ECO:0000256" key="1">
    <source>
        <dbReference type="SAM" id="Phobius"/>
    </source>
</evidence>
<name>A0A5C4R3T3_9RHOB</name>
<keyword evidence="1" id="KW-1133">Transmembrane helix</keyword>
<evidence type="ECO:0000313" key="2">
    <source>
        <dbReference type="EMBL" id="TNH38421.1"/>
    </source>
</evidence>
<feature type="transmembrane region" description="Helical" evidence="1">
    <location>
        <begin position="42"/>
        <end position="64"/>
    </location>
</feature>
<proteinExistence type="predicted"/>
<feature type="transmembrane region" description="Helical" evidence="1">
    <location>
        <begin position="76"/>
        <end position="95"/>
    </location>
</feature>
<comment type="caution">
    <text evidence="2">The sequence shown here is derived from an EMBL/GenBank/DDBJ whole genome shotgun (WGS) entry which is preliminary data.</text>
</comment>
<keyword evidence="3" id="KW-1185">Reference proteome</keyword>
<accession>A0A5C4R3T3</accession>
<dbReference type="RefSeq" id="WP_139599172.1">
    <property type="nucleotide sequence ID" value="NZ_VDDC01000029.1"/>
</dbReference>
<feature type="transmembrane region" description="Helical" evidence="1">
    <location>
        <begin position="15"/>
        <end position="36"/>
    </location>
</feature>
<evidence type="ECO:0000313" key="3">
    <source>
        <dbReference type="Proteomes" id="UP000304880"/>
    </source>
</evidence>
<dbReference type="Proteomes" id="UP000304880">
    <property type="component" value="Unassembled WGS sequence"/>
</dbReference>
<keyword evidence="1" id="KW-0472">Membrane</keyword>
<sequence length="119" mass="12551">MPDTLPPAHRAREELVANLMAVPAVIGLVLAVLAFFQRGSGITGTAGAGLAILGMVALSIAALLVGRLSPGRFRTFVAVMILIGGLLTLICAWFLMQGWLMLAIALTLALWLIFILVAR</sequence>
<keyword evidence="1" id="KW-0812">Transmembrane</keyword>
<gene>
    <name evidence="2" type="ORF">FHD67_15035</name>
</gene>
<feature type="transmembrane region" description="Helical" evidence="1">
    <location>
        <begin position="101"/>
        <end position="118"/>
    </location>
</feature>
<organism evidence="2 3">
    <name type="scientific">Paracoccus haeundaensis</name>
    <dbReference type="NCBI Taxonomy" id="225362"/>
    <lineage>
        <taxon>Bacteria</taxon>
        <taxon>Pseudomonadati</taxon>
        <taxon>Pseudomonadota</taxon>
        <taxon>Alphaproteobacteria</taxon>
        <taxon>Rhodobacterales</taxon>
        <taxon>Paracoccaceae</taxon>
        <taxon>Paracoccus</taxon>
    </lineage>
</organism>